<dbReference type="SMART" id="SM00474">
    <property type="entry name" value="35EXOc"/>
    <property type="match status" value="1"/>
</dbReference>
<dbReference type="GO" id="GO:0005737">
    <property type="term" value="C:cytoplasm"/>
    <property type="evidence" value="ECO:0007669"/>
    <property type="project" value="UniProtKB-SubCell"/>
</dbReference>
<dbReference type="InterPro" id="IPR036397">
    <property type="entry name" value="RNaseH_sf"/>
</dbReference>
<evidence type="ECO:0000256" key="3">
    <source>
        <dbReference type="ARBA" id="ARBA00022722"/>
    </source>
</evidence>
<evidence type="ECO:0000313" key="9">
    <source>
        <dbReference type="Proteomes" id="UP000218899"/>
    </source>
</evidence>
<dbReference type="CDD" id="cd06142">
    <property type="entry name" value="RNaseD_exo"/>
    <property type="match status" value="1"/>
</dbReference>
<protein>
    <recommendedName>
        <fullName evidence="6">Ribonuclease D</fullName>
        <shortName evidence="6">RNase D</shortName>
        <ecNumber evidence="6">3.1.13.5</ecNumber>
    </recommendedName>
</protein>
<dbReference type="AlphaFoldDB" id="A0A1B4UZP4"/>
<dbReference type="Proteomes" id="UP000218899">
    <property type="component" value="Chromosome"/>
</dbReference>
<dbReference type="Gene3D" id="1.10.150.80">
    <property type="entry name" value="HRDC domain"/>
    <property type="match status" value="1"/>
</dbReference>
<gene>
    <name evidence="6" type="primary">rnd</name>
    <name evidence="8" type="ORF">SVA_0027</name>
</gene>
<comment type="catalytic activity">
    <reaction evidence="6">
        <text>Exonucleolytic cleavage that removes extra residues from the 3'-terminus of tRNA to produce 5'-mononucleotides.</text>
        <dbReference type="EC" id="3.1.13.5"/>
    </reaction>
</comment>
<dbReference type="PROSITE" id="PS50967">
    <property type="entry name" value="HRDC"/>
    <property type="match status" value="1"/>
</dbReference>
<keyword evidence="3 6" id="KW-0540">Nuclease</keyword>
<dbReference type="Pfam" id="PF01612">
    <property type="entry name" value="DNA_pol_A_exo1"/>
    <property type="match status" value="1"/>
</dbReference>
<dbReference type="EMBL" id="AP014936">
    <property type="protein sequence ID" value="BAU46610.1"/>
    <property type="molecule type" value="Genomic_DNA"/>
</dbReference>
<reference evidence="8 9" key="1">
    <citation type="submission" date="2015-08" db="EMBL/GenBank/DDBJ databases">
        <title>Complete genome sequence of Sulfurifustis variabilis.</title>
        <authorList>
            <person name="Miura A."/>
            <person name="Kojima H."/>
            <person name="Fukui M."/>
        </authorList>
    </citation>
    <scope>NUCLEOTIDE SEQUENCE [LARGE SCALE GENOMIC DNA]</scope>
    <source>
        <strain evidence="9">skN76</strain>
    </source>
</reference>
<comment type="cofactor">
    <cofactor evidence="6">
        <name>a divalent metal cation</name>
        <dbReference type="ChEBI" id="CHEBI:60240"/>
    </cofactor>
</comment>
<sequence length="367" mass="39950">MSVQTSLITEPAALADLTAKVAEAPWIALDTEFTRVRTYYARLGLVQIATTGEIACVDPLALDIEPLLEALYAPRSLKILHAARQDLEVFYDRRGSVPVPLFDTQIAAALVGHPEQIAYASLVEALAGVKLPKLHTRTDWEARPLSTEQLHYAQDDVRFLGALYEELAAELDRRGRAAWLEEECRALADAALYANDPAVAYQRIKGGHMLTPAGQARLKRLAEWRERTAKSRDLPRGWVAPDNVLIDLARSAPTDRAALARVRGVTPAVVRTHGEALLDLLHADGKEPGEKLWSDPRPPTAEEQALLRRLQARVEEAATDAGVAPAVVGGRRAVLELMRGGGGPLARGWRRTLVGHELIGILAGTAA</sequence>
<dbReference type="HAMAP" id="MF_01899">
    <property type="entry name" value="RNase_D"/>
    <property type="match status" value="1"/>
</dbReference>
<comment type="similarity">
    <text evidence="6">Belongs to the RNase D family.</text>
</comment>
<keyword evidence="2 6" id="KW-0819">tRNA processing</keyword>
<keyword evidence="5 6" id="KW-0269">Exonuclease</keyword>
<evidence type="ECO:0000313" key="8">
    <source>
        <dbReference type="EMBL" id="BAU46610.1"/>
    </source>
</evidence>
<dbReference type="GO" id="GO:0000166">
    <property type="term" value="F:nucleotide binding"/>
    <property type="evidence" value="ECO:0007669"/>
    <property type="project" value="InterPro"/>
</dbReference>
<dbReference type="InterPro" id="IPR002121">
    <property type="entry name" value="HRDC_dom"/>
</dbReference>
<evidence type="ECO:0000256" key="4">
    <source>
        <dbReference type="ARBA" id="ARBA00022801"/>
    </source>
</evidence>
<dbReference type="InterPro" id="IPR002562">
    <property type="entry name" value="3'-5'_exonuclease_dom"/>
</dbReference>
<dbReference type="InterPro" id="IPR012337">
    <property type="entry name" value="RNaseH-like_sf"/>
</dbReference>
<evidence type="ECO:0000259" key="7">
    <source>
        <dbReference type="PROSITE" id="PS50967"/>
    </source>
</evidence>
<feature type="domain" description="HRDC" evidence="7">
    <location>
        <begin position="211"/>
        <end position="291"/>
    </location>
</feature>
<organism evidence="8 9">
    <name type="scientific">Sulfurifustis variabilis</name>
    <dbReference type="NCBI Taxonomy" id="1675686"/>
    <lineage>
        <taxon>Bacteria</taxon>
        <taxon>Pseudomonadati</taxon>
        <taxon>Pseudomonadota</taxon>
        <taxon>Gammaproteobacteria</taxon>
        <taxon>Acidiferrobacterales</taxon>
        <taxon>Acidiferrobacteraceae</taxon>
        <taxon>Sulfurifustis</taxon>
    </lineage>
</organism>
<dbReference type="GO" id="GO:0003676">
    <property type="term" value="F:nucleic acid binding"/>
    <property type="evidence" value="ECO:0007669"/>
    <property type="project" value="InterPro"/>
</dbReference>
<dbReference type="GO" id="GO:0042780">
    <property type="term" value="P:tRNA 3'-end processing"/>
    <property type="evidence" value="ECO:0007669"/>
    <property type="project" value="UniProtKB-UniRule"/>
</dbReference>
<dbReference type="GO" id="GO:0033890">
    <property type="term" value="F:ribonuclease D activity"/>
    <property type="evidence" value="ECO:0007669"/>
    <property type="project" value="UniProtKB-UniRule"/>
</dbReference>
<keyword evidence="1 6" id="KW-0963">Cytoplasm</keyword>
<dbReference type="PANTHER" id="PTHR47649:SF1">
    <property type="entry name" value="RIBONUCLEASE D"/>
    <property type="match status" value="1"/>
</dbReference>
<keyword evidence="9" id="KW-1185">Reference proteome</keyword>
<dbReference type="InterPro" id="IPR044876">
    <property type="entry name" value="HRDC_dom_sf"/>
</dbReference>
<accession>A0A1B4UZP4</accession>
<dbReference type="NCBIfam" id="TIGR01388">
    <property type="entry name" value="rnd"/>
    <property type="match status" value="1"/>
</dbReference>
<comment type="subcellular location">
    <subcellularLocation>
        <location evidence="6">Cytoplasm</location>
    </subcellularLocation>
</comment>
<dbReference type="KEGG" id="sva:SVA_0027"/>
<proteinExistence type="inferred from homology"/>
<keyword evidence="4 6" id="KW-0378">Hydrolase</keyword>
<evidence type="ECO:0000256" key="5">
    <source>
        <dbReference type="ARBA" id="ARBA00022839"/>
    </source>
</evidence>
<dbReference type="InterPro" id="IPR051086">
    <property type="entry name" value="RNase_D-like"/>
</dbReference>
<dbReference type="EC" id="3.1.13.5" evidence="6"/>
<dbReference type="SUPFAM" id="SSF53098">
    <property type="entry name" value="Ribonuclease H-like"/>
    <property type="match status" value="1"/>
</dbReference>
<dbReference type="SUPFAM" id="SSF47819">
    <property type="entry name" value="HRDC-like"/>
    <property type="match status" value="2"/>
</dbReference>
<evidence type="ECO:0000256" key="6">
    <source>
        <dbReference type="HAMAP-Rule" id="MF_01899"/>
    </source>
</evidence>
<dbReference type="Gene3D" id="3.30.420.10">
    <property type="entry name" value="Ribonuclease H-like superfamily/Ribonuclease H"/>
    <property type="match status" value="1"/>
</dbReference>
<dbReference type="InterPro" id="IPR010997">
    <property type="entry name" value="HRDC-like_sf"/>
</dbReference>
<evidence type="ECO:0000256" key="1">
    <source>
        <dbReference type="ARBA" id="ARBA00022490"/>
    </source>
</evidence>
<dbReference type="Pfam" id="PF00570">
    <property type="entry name" value="HRDC"/>
    <property type="match status" value="1"/>
</dbReference>
<dbReference type="InterPro" id="IPR006292">
    <property type="entry name" value="RNase_D"/>
</dbReference>
<comment type="function">
    <text evidence="6">Exonuclease involved in the 3' processing of various precursor tRNAs. Initiates hydrolysis at the 3'-terminus of an RNA molecule and releases 5'-mononucleotides.</text>
</comment>
<dbReference type="GO" id="GO:0008408">
    <property type="term" value="F:3'-5' exonuclease activity"/>
    <property type="evidence" value="ECO:0007669"/>
    <property type="project" value="InterPro"/>
</dbReference>
<evidence type="ECO:0000256" key="2">
    <source>
        <dbReference type="ARBA" id="ARBA00022694"/>
    </source>
</evidence>
<name>A0A1B4UZP4_9GAMM</name>
<dbReference type="SMART" id="SM00341">
    <property type="entry name" value="HRDC"/>
    <property type="match status" value="1"/>
</dbReference>
<dbReference type="PANTHER" id="PTHR47649">
    <property type="entry name" value="RIBONUCLEASE D"/>
    <property type="match status" value="1"/>
</dbReference>